<feature type="transmembrane region" description="Helical" evidence="3">
    <location>
        <begin position="438"/>
        <end position="463"/>
    </location>
</feature>
<feature type="transmembrane region" description="Helical" evidence="3">
    <location>
        <begin position="475"/>
        <end position="496"/>
    </location>
</feature>
<protein>
    <submittedName>
        <fullName evidence="4">Spore germination protein KA</fullName>
    </submittedName>
</protein>
<dbReference type="Proteomes" id="UP000198956">
    <property type="component" value="Unassembled WGS sequence"/>
</dbReference>
<dbReference type="AlphaFoldDB" id="A0A1G8CKK9"/>
<dbReference type="GO" id="GO:0016020">
    <property type="term" value="C:membrane"/>
    <property type="evidence" value="ECO:0007669"/>
    <property type="project" value="InterPro"/>
</dbReference>
<dbReference type="OrthoDB" id="1726708at2"/>
<sequence>MKKNADCIFSLFLHNLPKDSAKKRVTKMGKFKKPKKAKTLEEIVQGQAKEDVKEQKRLEEIGIDPMTAVNAARLQAIFKDVDVFVTHLLTFPNAKNDARMPEGAVFFLDDLVNEMILDQHVIRPLLEMGPESFLGHVEDQVITAKKLMPVDNLKTMIEMITAGCAVVHVDYMPYAVAVVTPNLPTRSVSEPEAEQLVRGPREGFTEKLQDNTGLIRKRLRTPDLKSEVIKIGHRSRTVVCFMYICDLVEEDVLNTLRKRLKEIDLDVLLESAELEELIQDSVYSPFPQILSTERPDKVVSGLAEGRVAVIVDGTPFVLLIPAVFYDFLQASEDYYQRFYFPSAVRLLRIITFLTALLGPSLYVAITTFHQELIPTPLLLTVISARVGVPFPALIEALIMEISFEILREAGVRLPRPVGSAVSIVGALVVGQAAVEAGIISQAMVIVVAFTGIASFTIPAFNLAMVTRLLRFPMMIVAASLGIYGISIALVALGIHMCSLRTFGVPYMSPVAPAHPRSWISELFVLPFSLRKSRPNYLQKKDLKRMDVASNPPEQEGGTHE</sequence>
<evidence type="ECO:0000256" key="2">
    <source>
        <dbReference type="ARBA" id="ARBA00023136"/>
    </source>
</evidence>
<evidence type="ECO:0000256" key="1">
    <source>
        <dbReference type="ARBA" id="ARBA00005278"/>
    </source>
</evidence>
<name>A0A1G8CKK9_ANETH</name>
<dbReference type="InterPro" id="IPR004995">
    <property type="entry name" value="Spore_Ger"/>
</dbReference>
<gene>
    <name evidence="4" type="ORF">SAMN04489735_102629</name>
</gene>
<evidence type="ECO:0000313" key="4">
    <source>
        <dbReference type="EMBL" id="SDH46081.1"/>
    </source>
</evidence>
<keyword evidence="2 3" id="KW-0472">Membrane</keyword>
<keyword evidence="3" id="KW-1133">Transmembrane helix</keyword>
<reference evidence="4 5" key="1">
    <citation type="submission" date="2016-10" db="EMBL/GenBank/DDBJ databases">
        <authorList>
            <person name="de Groot N.N."/>
        </authorList>
    </citation>
    <scope>NUCLEOTIDE SEQUENCE [LARGE SCALE GENOMIC DNA]</scope>
    <source>
        <strain evidence="4 5">L 420-91</strain>
    </source>
</reference>
<organism evidence="4 5">
    <name type="scientific">Aneurinibacillus thermoaerophilus</name>
    <dbReference type="NCBI Taxonomy" id="143495"/>
    <lineage>
        <taxon>Bacteria</taxon>
        <taxon>Bacillati</taxon>
        <taxon>Bacillota</taxon>
        <taxon>Bacilli</taxon>
        <taxon>Bacillales</taxon>
        <taxon>Paenibacillaceae</taxon>
        <taxon>Aneurinibacillus group</taxon>
        <taxon>Aneurinibacillus</taxon>
    </lineage>
</organism>
<feature type="transmembrane region" description="Helical" evidence="3">
    <location>
        <begin position="413"/>
        <end position="432"/>
    </location>
</feature>
<proteinExistence type="inferred from homology"/>
<feature type="transmembrane region" description="Helical" evidence="3">
    <location>
        <begin position="346"/>
        <end position="365"/>
    </location>
</feature>
<dbReference type="PANTHER" id="PTHR22550">
    <property type="entry name" value="SPORE GERMINATION PROTEIN"/>
    <property type="match status" value="1"/>
</dbReference>
<evidence type="ECO:0000256" key="3">
    <source>
        <dbReference type="SAM" id="Phobius"/>
    </source>
</evidence>
<accession>A0A1G8CKK9</accession>
<evidence type="ECO:0000313" key="5">
    <source>
        <dbReference type="Proteomes" id="UP000198956"/>
    </source>
</evidence>
<feature type="transmembrane region" description="Helical" evidence="3">
    <location>
        <begin position="377"/>
        <end position="401"/>
    </location>
</feature>
<dbReference type="PANTHER" id="PTHR22550:SF5">
    <property type="entry name" value="LEUCINE ZIPPER PROTEIN 4"/>
    <property type="match status" value="1"/>
</dbReference>
<dbReference type="EMBL" id="FNDE01000026">
    <property type="protein sequence ID" value="SDH46081.1"/>
    <property type="molecule type" value="Genomic_DNA"/>
</dbReference>
<comment type="similarity">
    <text evidence="1">Belongs to the GerABKA family.</text>
</comment>
<dbReference type="Pfam" id="PF03323">
    <property type="entry name" value="GerA"/>
    <property type="match status" value="1"/>
</dbReference>
<keyword evidence="3" id="KW-0812">Transmembrane</keyword>
<dbReference type="InterPro" id="IPR050768">
    <property type="entry name" value="UPF0353/GerABKA_families"/>
</dbReference>
<dbReference type="PIRSF" id="PIRSF005690">
    <property type="entry name" value="GerBA"/>
    <property type="match status" value="1"/>
</dbReference>
<dbReference type="GO" id="GO:0009847">
    <property type="term" value="P:spore germination"/>
    <property type="evidence" value="ECO:0007669"/>
    <property type="project" value="InterPro"/>
</dbReference>